<reference evidence="2 3" key="1">
    <citation type="submission" date="2019-12" db="EMBL/GenBank/DDBJ databases">
        <title>A genome sequence resource for the geographically widespread anthracnose pathogen Colletotrichum asianum.</title>
        <authorList>
            <person name="Meng Y."/>
        </authorList>
    </citation>
    <scope>NUCLEOTIDE SEQUENCE [LARGE SCALE GENOMIC DNA]</scope>
    <source>
        <strain evidence="2 3">ICMP 18580</strain>
    </source>
</reference>
<evidence type="ECO:0000313" key="2">
    <source>
        <dbReference type="EMBL" id="KAF0321455.1"/>
    </source>
</evidence>
<evidence type="ECO:0000313" key="3">
    <source>
        <dbReference type="Proteomes" id="UP000434172"/>
    </source>
</evidence>
<name>A0A8H3W8J0_9PEZI</name>
<proteinExistence type="predicted"/>
<comment type="caution">
    <text evidence="2">The sequence shown here is derived from an EMBL/GenBank/DDBJ whole genome shotgun (WGS) entry which is preliminary data.</text>
</comment>
<feature type="region of interest" description="Disordered" evidence="1">
    <location>
        <begin position="202"/>
        <end position="242"/>
    </location>
</feature>
<sequence length="291" mass="32286">MVMVVHPSFISAAQSTPSPAHEEWGRRESGERERHTAQRAMEANKDLLLLCVQVPQHRSGRLWKVGTLFPYFIADSMAIPGSKLSTAETTQEAQFRRCKTRTFQSIERDHGGDAGRALGTLSGSPPQWTLERPNRWTLADGTSPFSHQVHLPAPSEASMEHCAAVCGRANRNLRNLWTGEPVVPWVRPMPQSHGKSVVSCRYELPTPSSNPTQHAQPTKTNIPDRHQCDPAKPGQRTYSPQPTQHWQLHYHGAAYLLHLALSSSAERKKGQLSLLATNYIASSPDITSQVA</sequence>
<keyword evidence="3" id="KW-1185">Reference proteome</keyword>
<protein>
    <submittedName>
        <fullName evidence="2">Uncharacterized protein</fullName>
    </submittedName>
</protein>
<dbReference type="Proteomes" id="UP000434172">
    <property type="component" value="Unassembled WGS sequence"/>
</dbReference>
<feature type="region of interest" description="Disordered" evidence="1">
    <location>
        <begin position="109"/>
        <end position="128"/>
    </location>
</feature>
<feature type="region of interest" description="Disordered" evidence="1">
    <location>
        <begin position="12"/>
        <end position="34"/>
    </location>
</feature>
<dbReference type="EMBL" id="WOWK01000071">
    <property type="protein sequence ID" value="KAF0321455.1"/>
    <property type="molecule type" value="Genomic_DNA"/>
</dbReference>
<dbReference type="AlphaFoldDB" id="A0A8H3W8J0"/>
<gene>
    <name evidence="2" type="ORF">GQ607_011275</name>
</gene>
<feature type="compositionally biased region" description="Basic and acidic residues" evidence="1">
    <location>
        <begin position="20"/>
        <end position="34"/>
    </location>
</feature>
<evidence type="ECO:0000256" key="1">
    <source>
        <dbReference type="SAM" id="MobiDB-lite"/>
    </source>
</evidence>
<accession>A0A8H3W8J0</accession>
<organism evidence="2 3">
    <name type="scientific">Colletotrichum asianum</name>
    <dbReference type="NCBI Taxonomy" id="702518"/>
    <lineage>
        <taxon>Eukaryota</taxon>
        <taxon>Fungi</taxon>
        <taxon>Dikarya</taxon>
        <taxon>Ascomycota</taxon>
        <taxon>Pezizomycotina</taxon>
        <taxon>Sordariomycetes</taxon>
        <taxon>Hypocreomycetidae</taxon>
        <taxon>Glomerellales</taxon>
        <taxon>Glomerellaceae</taxon>
        <taxon>Colletotrichum</taxon>
        <taxon>Colletotrichum gloeosporioides species complex</taxon>
    </lineage>
</organism>
<feature type="compositionally biased region" description="Polar residues" evidence="1">
    <location>
        <begin position="206"/>
        <end position="221"/>
    </location>
</feature>